<comment type="cofactor">
    <cofactor evidence="2">
        <name>Mg(2+)</name>
        <dbReference type="ChEBI" id="CHEBI:18420"/>
    </cofactor>
    <text evidence="2">Binds 1 Mg(2+) ion per subunit.</text>
</comment>
<dbReference type="PANTHER" id="PTHR48080">
    <property type="entry name" value="D-GALACTONATE DEHYDRATASE-RELATED"/>
    <property type="match status" value="1"/>
</dbReference>
<feature type="binding site" evidence="2">
    <location>
        <position position="214"/>
    </location>
    <ligand>
        <name>Mg(2+)</name>
        <dbReference type="ChEBI" id="CHEBI:18420"/>
    </ligand>
</feature>
<dbReference type="InterPro" id="IPR029065">
    <property type="entry name" value="Enolase_C-like"/>
</dbReference>
<dbReference type="SFLD" id="SFLDF00118">
    <property type="entry name" value="D-tartrate_dehydratase"/>
    <property type="match status" value="1"/>
</dbReference>
<organism evidence="4 5">
    <name type="scientific">Alcaligenes xylosoxydans xylosoxydans</name>
    <name type="common">Achromobacter xylosoxidans</name>
    <dbReference type="NCBI Taxonomy" id="85698"/>
    <lineage>
        <taxon>Bacteria</taxon>
        <taxon>Pseudomonadati</taxon>
        <taxon>Pseudomonadota</taxon>
        <taxon>Betaproteobacteria</taxon>
        <taxon>Burkholderiales</taxon>
        <taxon>Alcaligenaceae</taxon>
        <taxon>Achromobacter</taxon>
    </lineage>
</organism>
<evidence type="ECO:0000313" key="5">
    <source>
        <dbReference type="Proteomes" id="UP000187251"/>
    </source>
</evidence>
<dbReference type="SFLD" id="SFLDS00001">
    <property type="entry name" value="Enolase"/>
    <property type="match status" value="1"/>
</dbReference>
<dbReference type="Proteomes" id="UP000187251">
    <property type="component" value="Unassembled WGS sequence"/>
</dbReference>
<evidence type="ECO:0000259" key="3">
    <source>
        <dbReference type="SMART" id="SM00922"/>
    </source>
</evidence>
<accession>A0A1R1JYA0</accession>
<dbReference type="GO" id="GO:0047808">
    <property type="term" value="F:D(-)-tartrate dehydratase activity"/>
    <property type="evidence" value="ECO:0007669"/>
    <property type="project" value="InterPro"/>
</dbReference>
<proteinExistence type="predicted"/>
<dbReference type="AlphaFoldDB" id="A0A1R1JYA0"/>
<protein>
    <recommendedName>
        <fullName evidence="3">Mandelate racemase/muconate lactonizing enzyme C-terminal domain-containing protein</fullName>
    </recommendedName>
</protein>
<keyword evidence="2" id="KW-0460">Magnesium</keyword>
<dbReference type="SUPFAM" id="SSF54826">
    <property type="entry name" value="Enolase N-terminal domain-like"/>
    <property type="match status" value="1"/>
</dbReference>
<evidence type="ECO:0000313" key="4">
    <source>
        <dbReference type="EMBL" id="OMG92163.1"/>
    </source>
</evidence>
<dbReference type="PANTHER" id="PTHR48080:SF5">
    <property type="entry name" value="D(-)-TARTRATE DEHYDRATASE"/>
    <property type="match status" value="1"/>
</dbReference>
<dbReference type="SMART" id="SM00922">
    <property type="entry name" value="MR_MLE"/>
    <property type="match status" value="1"/>
</dbReference>
<dbReference type="Pfam" id="PF13378">
    <property type="entry name" value="MR_MLE_C"/>
    <property type="match status" value="1"/>
</dbReference>
<feature type="active site" description="acceptor" evidence="1">
    <location>
        <position position="185"/>
    </location>
</feature>
<dbReference type="EMBL" id="MJMN01000002">
    <property type="protein sequence ID" value="OMG92163.1"/>
    <property type="molecule type" value="Genomic_DNA"/>
</dbReference>
<dbReference type="InterPro" id="IPR034593">
    <property type="entry name" value="DgoD-like"/>
</dbReference>
<gene>
    <name evidence="4" type="ORF">BIZ92_05470</name>
</gene>
<feature type="binding site" evidence="2">
    <location>
        <position position="240"/>
    </location>
    <ligand>
        <name>Mg(2+)</name>
        <dbReference type="ChEBI" id="CHEBI:18420"/>
    </ligand>
</feature>
<dbReference type="InterPro" id="IPR034611">
    <property type="entry name" value="D-tartrate_dehydratase"/>
</dbReference>
<keyword evidence="2" id="KW-0479">Metal-binding</keyword>
<reference evidence="4 5" key="1">
    <citation type="submission" date="2016-09" db="EMBL/GenBank/DDBJ databases">
        <title>Phylogenomics of Achromobacter.</title>
        <authorList>
            <person name="Jeukens J."/>
            <person name="Freschi L."/>
            <person name="Vincent A.T."/>
            <person name="Emond-Rheault J.-G."/>
            <person name="Kukavica-Ibrulj I."/>
            <person name="Charette S.J."/>
            <person name="Levesque R.C."/>
        </authorList>
    </citation>
    <scope>NUCLEOTIDE SEQUENCE [LARGE SCALE GENOMIC DNA]</scope>
    <source>
        <strain evidence="4 5">AUS488</strain>
    </source>
</reference>
<sequence>MKIVHACEKTIPIECDLRNARVDFSEMTATVVAVATDQVRDGRRVVGYAFNSFGRYACGGPLRERFIPRLLAAPPSDLLDPDTQRLDPPRAAAALLRREKAGAHAERSMAVGTLELALWDAAAKLEGRPLYQVLASRYGIAGAGQPRAIACYAGGGFYKPTDDRARLRDEIQGYLDAGYRDVKIKAGGLPLAQDLARIESALALLHDGSHLALDASCAFDRDGALAYARAVAPYGLRWLEEPCDPADFDTYRAVSEQYPGMLAGGENLYSKEEAENFLRYGPAPHRVVLQPDPPLAYGIGEFHRMVRLAGRHGVPAAHIMPHGGNLMSLHVAAGLGLGGAESYPGLFGAFGGFGREVAIADGHASLPAAPGIGFEEQPELYRIFAALPVNP</sequence>
<feature type="domain" description="Mandelate racemase/muconate lactonizing enzyme C-terminal" evidence="3">
    <location>
        <begin position="164"/>
        <end position="261"/>
    </location>
</feature>
<name>A0A1R1JYA0_ALCXX</name>
<dbReference type="Gene3D" id="3.30.390.10">
    <property type="entry name" value="Enolase-like, N-terminal domain"/>
    <property type="match status" value="1"/>
</dbReference>
<dbReference type="Gene3D" id="3.20.20.120">
    <property type="entry name" value="Enolase-like C-terminal domain"/>
    <property type="match status" value="1"/>
</dbReference>
<dbReference type="RefSeq" id="WP_076408863.1">
    <property type="nucleotide sequence ID" value="NZ_AP028040.1"/>
</dbReference>
<dbReference type="OrthoDB" id="9802699at2"/>
<dbReference type="InterPro" id="IPR013342">
    <property type="entry name" value="Mandelate_racemase_C"/>
</dbReference>
<dbReference type="SFLD" id="SFLDG00179">
    <property type="entry name" value="mandelate_racemase"/>
    <property type="match status" value="1"/>
</dbReference>
<comment type="caution">
    <text evidence="4">The sequence shown here is derived from an EMBL/GenBank/DDBJ whole genome shotgun (WGS) entry which is preliminary data.</text>
</comment>
<evidence type="ECO:0000256" key="2">
    <source>
        <dbReference type="PIRSR" id="PIRSR634611-3"/>
    </source>
</evidence>
<feature type="active site" description="Proton donor/acceptor" evidence="1">
    <location>
        <position position="322"/>
    </location>
</feature>
<dbReference type="InterPro" id="IPR036849">
    <property type="entry name" value="Enolase-like_C_sf"/>
</dbReference>
<feature type="binding site" evidence="2">
    <location>
        <position position="266"/>
    </location>
    <ligand>
        <name>Mg(2+)</name>
        <dbReference type="ChEBI" id="CHEBI:18420"/>
    </ligand>
</feature>
<dbReference type="GO" id="GO:0046872">
    <property type="term" value="F:metal ion binding"/>
    <property type="evidence" value="ECO:0007669"/>
    <property type="project" value="UniProtKB-KW"/>
</dbReference>
<dbReference type="SUPFAM" id="SSF51604">
    <property type="entry name" value="Enolase C-terminal domain-like"/>
    <property type="match status" value="1"/>
</dbReference>
<dbReference type="InterPro" id="IPR029017">
    <property type="entry name" value="Enolase-like_N"/>
</dbReference>
<evidence type="ECO:0000256" key="1">
    <source>
        <dbReference type="PIRSR" id="PIRSR634611-1"/>
    </source>
</evidence>